<reference evidence="3" key="1">
    <citation type="submission" date="2016-07" db="EMBL/GenBank/DDBJ databases">
        <title>Nontailed viruses are major unrecognized killers of bacteria in the ocean.</title>
        <authorList>
            <person name="Kauffman K."/>
            <person name="Hussain F."/>
            <person name="Yang J."/>
            <person name="Arevalo P."/>
            <person name="Brown J."/>
            <person name="Cutler M."/>
            <person name="Kelly L."/>
            <person name="Polz M.F."/>
        </authorList>
    </citation>
    <scope>NUCLEOTIDE SEQUENCE [LARGE SCALE GENOMIC DNA]</scope>
    <source>
        <strain evidence="3">10N.261.51.B8</strain>
    </source>
</reference>
<dbReference type="RefSeq" id="WP_102560068.1">
    <property type="nucleotide sequence ID" value="NZ_MCYL01000002.1"/>
</dbReference>
<name>A0A2N7IN98_9VIBR</name>
<sequence length="128" mass="14038">MIKKAICALLLTGSFSGTTSATSINDMGFDVSSFKQTGQQISVKEPKAPTLVQESKLASYVSEVGVDVANLSQVQLDDLIGSYDQLPSAIFCDEHQEFEIQISSMNIWQRTKLMKLRQAIGDDLPNVH</sequence>
<organism evidence="2 3">
    <name type="scientific">Vibrio lentus</name>
    <dbReference type="NCBI Taxonomy" id="136468"/>
    <lineage>
        <taxon>Bacteria</taxon>
        <taxon>Pseudomonadati</taxon>
        <taxon>Pseudomonadota</taxon>
        <taxon>Gammaproteobacteria</taxon>
        <taxon>Vibrionales</taxon>
        <taxon>Vibrionaceae</taxon>
        <taxon>Vibrio</taxon>
    </lineage>
</organism>
<evidence type="ECO:0000313" key="3">
    <source>
        <dbReference type="Proteomes" id="UP000235746"/>
    </source>
</evidence>
<dbReference type="Proteomes" id="UP000235746">
    <property type="component" value="Unassembled WGS sequence"/>
</dbReference>
<keyword evidence="1" id="KW-0732">Signal</keyword>
<protein>
    <submittedName>
        <fullName evidence="2">Uncharacterized protein</fullName>
    </submittedName>
</protein>
<feature type="signal peptide" evidence="1">
    <location>
        <begin position="1"/>
        <end position="21"/>
    </location>
</feature>
<accession>A0A2N7IN98</accession>
<gene>
    <name evidence="2" type="ORF">BCT74_03465</name>
</gene>
<proteinExistence type="predicted"/>
<evidence type="ECO:0000313" key="2">
    <source>
        <dbReference type="EMBL" id="PML59615.1"/>
    </source>
</evidence>
<evidence type="ECO:0000256" key="1">
    <source>
        <dbReference type="SAM" id="SignalP"/>
    </source>
</evidence>
<dbReference type="AlphaFoldDB" id="A0A2N7IN98"/>
<feature type="chain" id="PRO_5014970241" evidence="1">
    <location>
        <begin position="22"/>
        <end position="128"/>
    </location>
</feature>
<comment type="caution">
    <text evidence="2">The sequence shown here is derived from an EMBL/GenBank/DDBJ whole genome shotgun (WGS) entry which is preliminary data.</text>
</comment>
<dbReference type="EMBL" id="MCYL01000002">
    <property type="protein sequence ID" value="PML59615.1"/>
    <property type="molecule type" value="Genomic_DNA"/>
</dbReference>